<dbReference type="Proteomes" id="UP001139516">
    <property type="component" value="Unassembled WGS sequence"/>
</dbReference>
<sequence length="259" mass="28000">MQDLPRRLAEIVTLARESGRVTVDELSQRFAVSPQTIRRDLNELCDRGVLNRMHGGAVIASGIENLAYDARRLLAREAKARIGAAAAALIPNDSSLFINIGTTTEEVARALARHHGLLVITNNLHVAAELYRHQAIEVILAGGVVRRSDGGIIGATAVEMIHHFRVDTAVIGTSAIEHDGSLLDFDLREVRVSRAIIENARRVVLVADSGKFGRAAPVRIAHIREVDTLVTDRLPDPALAELCRAEGVEVVETGGGEEL</sequence>
<dbReference type="RefSeq" id="WP_248669567.1">
    <property type="nucleotide sequence ID" value="NZ_JALPRX010000127.1"/>
</dbReference>
<evidence type="ECO:0000256" key="3">
    <source>
        <dbReference type="ARBA" id="ARBA00023163"/>
    </source>
</evidence>
<dbReference type="Pfam" id="PF00455">
    <property type="entry name" value="DeoRC"/>
    <property type="match status" value="1"/>
</dbReference>
<gene>
    <name evidence="5" type="ORF">M0638_24400</name>
</gene>
<dbReference type="SMART" id="SM01134">
    <property type="entry name" value="DeoRC"/>
    <property type="match status" value="1"/>
</dbReference>
<keyword evidence="3" id="KW-0804">Transcription</keyword>
<proteinExistence type="predicted"/>
<dbReference type="GO" id="GO:0003677">
    <property type="term" value="F:DNA binding"/>
    <property type="evidence" value="ECO:0007669"/>
    <property type="project" value="UniProtKB-KW"/>
</dbReference>
<dbReference type="InterPro" id="IPR001034">
    <property type="entry name" value="DeoR_HTH"/>
</dbReference>
<comment type="caution">
    <text evidence="5">The sequence shown here is derived from an EMBL/GenBank/DDBJ whole genome shotgun (WGS) entry which is preliminary data.</text>
</comment>
<evidence type="ECO:0000259" key="4">
    <source>
        <dbReference type="PROSITE" id="PS51000"/>
    </source>
</evidence>
<protein>
    <submittedName>
        <fullName evidence="5">DeoR/GlpR family DNA-binding transcription regulator</fullName>
    </submittedName>
</protein>
<dbReference type="SUPFAM" id="SSF46785">
    <property type="entry name" value="Winged helix' DNA-binding domain"/>
    <property type="match status" value="1"/>
</dbReference>
<evidence type="ECO:0000256" key="1">
    <source>
        <dbReference type="ARBA" id="ARBA00022491"/>
    </source>
</evidence>
<dbReference type="SUPFAM" id="SSF100950">
    <property type="entry name" value="NagB/RpiA/CoA transferase-like"/>
    <property type="match status" value="1"/>
</dbReference>
<dbReference type="InterPro" id="IPR036390">
    <property type="entry name" value="WH_DNA-bd_sf"/>
</dbReference>
<dbReference type="GO" id="GO:0003700">
    <property type="term" value="F:DNA-binding transcription factor activity"/>
    <property type="evidence" value="ECO:0007669"/>
    <property type="project" value="InterPro"/>
</dbReference>
<name>A0A9X1YF49_9PROT</name>
<feature type="domain" description="HTH deoR-type" evidence="4">
    <location>
        <begin position="4"/>
        <end position="59"/>
    </location>
</feature>
<evidence type="ECO:0000313" key="5">
    <source>
        <dbReference type="EMBL" id="MCK8787517.1"/>
    </source>
</evidence>
<dbReference type="InterPro" id="IPR014036">
    <property type="entry name" value="DeoR-like_C"/>
</dbReference>
<accession>A0A9X1YF49</accession>
<dbReference type="InterPro" id="IPR036388">
    <property type="entry name" value="WH-like_DNA-bd_sf"/>
</dbReference>
<dbReference type="AlphaFoldDB" id="A0A9X1YF49"/>
<dbReference type="InterPro" id="IPR050313">
    <property type="entry name" value="Carb_Metab_HTH_regulators"/>
</dbReference>
<dbReference type="InterPro" id="IPR037171">
    <property type="entry name" value="NagB/RpiA_transferase-like"/>
</dbReference>
<dbReference type="EMBL" id="JALPRX010000127">
    <property type="protein sequence ID" value="MCK8787517.1"/>
    <property type="molecule type" value="Genomic_DNA"/>
</dbReference>
<evidence type="ECO:0000313" key="6">
    <source>
        <dbReference type="Proteomes" id="UP001139516"/>
    </source>
</evidence>
<organism evidence="5 6">
    <name type="scientific">Roseomonas acroporae</name>
    <dbReference type="NCBI Taxonomy" id="2937791"/>
    <lineage>
        <taxon>Bacteria</taxon>
        <taxon>Pseudomonadati</taxon>
        <taxon>Pseudomonadota</taxon>
        <taxon>Alphaproteobacteria</taxon>
        <taxon>Acetobacterales</taxon>
        <taxon>Roseomonadaceae</taxon>
        <taxon>Roseomonas</taxon>
    </lineage>
</organism>
<keyword evidence="6" id="KW-1185">Reference proteome</keyword>
<dbReference type="PANTHER" id="PTHR30363">
    <property type="entry name" value="HTH-TYPE TRANSCRIPTIONAL REGULATOR SRLR-RELATED"/>
    <property type="match status" value="1"/>
</dbReference>
<reference evidence="5" key="1">
    <citation type="submission" date="2022-04" db="EMBL/GenBank/DDBJ databases">
        <title>Roseomonas acroporae sp. nov., isolated from coral Acropora digitifera.</title>
        <authorList>
            <person name="Sun H."/>
        </authorList>
    </citation>
    <scope>NUCLEOTIDE SEQUENCE</scope>
    <source>
        <strain evidence="5">NAR14</strain>
    </source>
</reference>
<dbReference type="Gene3D" id="3.40.50.1360">
    <property type="match status" value="1"/>
</dbReference>
<evidence type="ECO:0000256" key="2">
    <source>
        <dbReference type="ARBA" id="ARBA00023015"/>
    </source>
</evidence>
<keyword evidence="5" id="KW-0238">DNA-binding</keyword>
<dbReference type="PRINTS" id="PR00037">
    <property type="entry name" value="HTHLACR"/>
</dbReference>
<keyword evidence="2" id="KW-0805">Transcription regulation</keyword>
<dbReference type="Pfam" id="PF08220">
    <property type="entry name" value="HTH_DeoR"/>
    <property type="match status" value="1"/>
</dbReference>
<dbReference type="PROSITE" id="PS51000">
    <property type="entry name" value="HTH_DEOR_2"/>
    <property type="match status" value="1"/>
</dbReference>
<keyword evidence="1" id="KW-0678">Repressor</keyword>
<dbReference type="Gene3D" id="1.10.10.10">
    <property type="entry name" value="Winged helix-like DNA-binding domain superfamily/Winged helix DNA-binding domain"/>
    <property type="match status" value="1"/>
</dbReference>
<dbReference type="PANTHER" id="PTHR30363:SF4">
    <property type="entry name" value="GLYCEROL-3-PHOSPHATE REGULON REPRESSOR"/>
    <property type="match status" value="1"/>
</dbReference>
<dbReference type="SMART" id="SM00420">
    <property type="entry name" value="HTH_DEOR"/>
    <property type="match status" value="1"/>
</dbReference>